<comment type="caution">
    <text evidence="1">The sequence shown here is derived from an EMBL/GenBank/DDBJ whole genome shotgun (WGS) entry which is preliminary data.</text>
</comment>
<dbReference type="AlphaFoldDB" id="A0A254NAJ5"/>
<evidence type="ECO:0000313" key="1">
    <source>
        <dbReference type="EMBL" id="OWR05006.1"/>
    </source>
</evidence>
<evidence type="ECO:0008006" key="3">
    <source>
        <dbReference type="Google" id="ProtNLM"/>
    </source>
</evidence>
<dbReference type="InterPro" id="IPR008551">
    <property type="entry name" value="TANGO2"/>
</dbReference>
<proteinExistence type="predicted"/>
<protein>
    <recommendedName>
        <fullName evidence="3">NRDE family protein</fullName>
    </recommendedName>
</protein>
<accession>A0A254NAJ5</accession>
<dbReference type="PANTHER" id="PTHR17985">
    <property type="entry name" value="SER/THR-RICH PROTEIN T10 IN DGCR REGION"/>
    <property type="match status" value="1"/>
</dbReference>
<name>A0A254NAJ5_9BURK</name>
<dbReference type="OrthoDB" id="4380123at2"/>
<sequence length="266" mass="28602">MCLAAFALNADPRFPVVIAANRDEFFARPAAPMAWWRAGEVDVLAGRDLQAGGTWFGLTRTGRLALLTNVREPERQRPDAPSRGALVLDWLTRTESAAPYAASLAQGYNGFNLITAEPGDGPWHWISNRAPAPVALGPGVHGLSNAALDTPWPKTEGLKADLGQALAASANEEDLADRLFTALARSEPAPDAQLPDTGVGLLRERLLSPRFVRIPDPDAPGLARYGTRCSTVLVRHADGRVFVAERSVTADGSWLPAVVHRLPPQR</sequence>
<dbReference type="Proteomes" id="UP000197446">
    <property type="component" value="Unassembled WGS sequence"/>
</dbReference>
<dbReference type="EMBL" id="NISI01000001">
    <property type="protein sequence ID" value="OWR05006.1"/>
    <property type="molecule type" value="Genomic_DNA"/>
</dbReference>
<reference evidence="1 2" key="1">
    <citation type="journal article" date="2007" name="Int. J. Syst. Evol. Microbiol.">
        <title>Description of Pelomonas aquatica sp. nov. and Pelomonas puraquae sp. nov., isolated from industrial and haemodialysis water.</title>
        <authorList>
            <person name="Gomila M."/>
            <person name="Bowien B."/>
            <person name="Falsen E."/>
            <person name="Moore E.R."/>
            <person name="Lalucat J."/>
        </authorList>
    </citation>
    <scope>NUCLEOTIDE SEQUENCE [LARGE SCALE GENOMIC DNA]</scope>
    <source>
        <strain evidence="1 2">CCUG 52769</strain>
    </source>
</reference>
<organism evidence="1 2">
    <name type="scientific">Roseateles puraquae</name>
    <dbReference type="NCBI Taxonomy" id="431059"/>
    <lineage>
        <taxon>Bacteria</taxon>
        <taxon>Pseudomonadati</taxon>
        <taxon>Pseudomonadota</taxon>
        <taxon>Betaproteobacteria</taxon>
        <taxon>Burkholderiales</taxon>
        <taxon>Sphaerotilaceae</taxon>
        <taxon>Roseateles</taxon>
    </lineage>
</organism>
<evidence type="ECO:0000313" key="2">
    <source>
        <dbReference type="Proteomes" id="UP000197446"/>
    </source>
</evidence>
<dbReference type="PANTHER" id="PTHR17985:SF8">
    <property type="entry name" value="TRANSPORT AND GOLGI ORGANIZATION PROTEIN 2 HOMOLOG"/>
    <property type="match status" value="1"/>
</dbReference>
<dbReference type="Pfam" id="PF05742">
    <property type="entry name" value="TANGO2"/>
    <property type="match status" value="1"/>
</dbReference>
<dbReference type="RefSeq" id="WP_088481220.1">
    <property type="nucleotide sequence ID" value="NZ_NISI01000001.1"/>
</dbReference>
<gene>
    <name evidence="1" type="ORF">CDO81_00510</name>
</gene>
<keyword evidence="2" id="KW-1185">Reference proteome</keyword>